<proteinExistence type="predicted"/>
<protein>
    <submittedName>
        <fullName evidence="2">Uncharacterized protein</fullName>
    </submittedName>
</protein>
<accession>A0ABV6IZX1</accession>
<evidence type="ECO:0000256" key="1">
    <source>
        <dbReference type="SAM" id="MobiDB-lite"/>
    </source>
</evidence>
<comment type="caution">
    <text evidence="2">The sequence shown here is derived from an EMBL/GenBank/DDBJ whole genome shotgun (WGS) entry which is preliminary data.</text>
</comment>
<dbReference type="RefSeq" id="WP_377056283.1">
    <property type="nucleotide sequence ID" value="NZ_JBHLVZ010000096.1"/>
</dbReference>
<sequence length="110" mass="11908">MNSPQSRRGCYAAPRRAEALAGDIAAPEFAVFILDPAQVGSAPPVPAKRRRKSVSRLDGLYAKGKFQRDALEAIRAAAGPVNAHSIDRDLATRKGLRSMREPRRSPESLA</sequence>
<gene>
    <name evidence="2" type="ORF">ACFFIC_26985</name>
</gene>
<evidence type="ECO:0000313" key="3">
    <source>
        <dbReference type="Proteomes" id="UP001589789"/>
    </source>
</evidence>
<organism evidence="2 3">
    <name type="scientific">Muricoccus vinaceus</name>
    <dbReference type="NCBI Taxonomy" id="424704"/>
    <lineage>
        <taxon>Bacteria</taxon>
        <taxon>Pseudomonadati</taxon>
        <taxon>Pseudomonadota</taxon>
        <taxon>Alphaproteobacteria</taxon>
        <taxon>Acetobacterales</taxon>
        <taxon>Roseomonadaceae</taxon>
        <taxon>Muricoccus</taxon>
    </lineage>
</organism>
<name>A0ABV6IZX1_9PROT</name>
<keyword evidence="3" id="KW-1185">Reference proteome</keyword>
<dbReference type="EMBL" id="JBHLVZ010000096">
    <property type="protein sequence ID" value="MFC0389164.1"/>
    <property type="molecule type" value="Genomic_DNA"/>
</dbReference>
<dbReference type="Proteomes" id="UP001589789">
    <property type="component" value="Unassembled WGS sequence"/>
</dbReference>
<reference evidence="2 3" key="1">
    <citation type="submission" date="2024-09" db="EMBL/GenBank/DDBJ databases">
        <authorList>
            <person name="Sun Q."/>
            <person name="Mori K."/>
        </authorList>
    </citation>
    <scope>NUCLEOTIDE SEQUENCE [LARGE SCALE GENOMIC DNA]</scope>
    <source>
        <strain evidence="2 3">CCM 7468</strain>
    </source>
</reference>
<feature type="region of interest" description="Disordered" evidence="1">
    <location>
        <begin position="85"/>
        <end position="110"/>
    </location>
</feature>
<evidence type="ECO:0000313" key="2">
    <source>
        <dbReference type="EMBL" id="MFC0389164.1"/>
    </source>
</evidence>